<dbReference type="SUPFAM" id="SSF52540">
    <property type="entry name" value="P-loop containing nucleoside triphosphate hydrolases"/>
    <property type="match status" value="1"/>
</dbReference>
<dbReference type="AlphaFoldDB" id="A0A2Z6MHL7"/>
<dbReference type="EMBL" id="DF973478">
    <property type="protein sequence ID" value="GAU32054.1"/>
    <property type="molecule type" value="Genomic_DNA"/>
</dbReference>
<evidence type="ECO:0000313" key="3">
    <source>
        <dbReference type="Proteomes" id="UP000242715"/>
    </source>
</evidence>
<dbReference type="PANTHER" id="PTHR10887:SF522">
    <property type="entry name" value="P-LOOP CONTAINING NUCLEOSIDE TRIPHOSPHATE HYDROLASES SUPERFAMILY PROTEIN"/>
    <property type="match status" value="1"/>
</dbReference>
<dbReference type="Gene3D" id="3.40.50.300">
    <property type="entry name" value="P-loop containing nucleotide triphosphate hydrolases"/>
    <property type="match status" value="1"/>
</dbReference>
<sequence>MDSLEHDTYGLGDIVLFGNNKRMKLSSHSGLDNVFLDNRVENLIKCYHPTTGWKTNMQCMIELLESMEEKFALSKTFDYKEEFGKQRENLKFLMQILYTHMPTSRIADQCDFGRSLFERLVMLGYERKMLNVQYRMHPSISLFPSKEFYDGKLSDASVVREESYNKLFLEGEMYSSYSFINIANGIEQFGDGQSLKNMVE</sequence>
<name>A0A2Z6MHL7_TRISU</name>
<dbReference type="Pfam" id="PF13087">
    <property type="entry name" value="AAA_12"/>
    <property type="match status" value="1"/>
</dbReference>
<keyword evidence="3" id="KW-1185">Reference proteome</keyword>
<feature type="non-terminal residue" evidence="2">
    <location>
        <position position="200"/>
    </location>
</feature>
<reference evidence="3" key="1">
    <citation type="journal article" date="2017" name="Front. Plant Sci.">
        <title>Climate Clever Clovers: New Paradigm to Reduce the Environmental Footprint of Ruminants by Breeding Low Methanogenic Forages Utilizing Haplotype Variation.</title>
        <authorList>
            <person name="Kaur P."/>
            <person name="Appels R."/>
            <person name="Bayer P.E."/>
            <person name="Keeble-Gagnere G."/>
            <person name="Wang J."/>
            <person name="Hirakawa H."/>
            <person name="Shirasawa K."/>
            <person name="Vercoe P."/>
            <person name="Stefanova K."/>
            <person name="Durmic Z."/>
            <person name="Nichols P."/>
            <person name="Revell C."/>
            <person name="Isobe S.N."/>
            <person name="Edwards D."/>
            <person name="Erskine W."/>
        </authorList>
    </citation>
    <scope>NUCLEOTIDE SEQUENCE [LARGE SCALE GENOMIC DNA]</scope>
    <source>
        <strain evidence="3">cv. Daliak</strain>
    </source>
</reference>
<protein>
    <recommendedName>
        <fullName evidence="1">DNA2/NAM7 helicase-like C-terminal domain-containing protein</fullName>
    </recommendedName>
</protein>
<accession>A0A2Z6MHL7</accession>
<dbReference type="Proteomes" id="UP000242715">
    <property type="component" value="Unassembled WGS sequence"/>
</dbReference>
<gene>
    <name evidence="2" type="ORF">TSUD_214090</name>
</gene>
<dbReference type="InterPro" id="IPR041679">
    <property type="entry name" value="DNA2/NAM7-like_C"/>
</dbReference>
<dbReference type="OrthoDB" id="1431149at2759"/>
<proteinExistence type="predicted"/>
<dbReference type="InterPro" id="IPR027417">
    <property type="entry name" value="P-loop_NTPase"/>
</dbReference>
<organism evidence="2 3">
    <name type="scientific">Trifolium subterraneum</name>
    <name type="common">Subterranean clover</name>
    <dbReference type="NCBI Taxonomy" id="3900"/>
    <lineage>
        <taxon>Eukaryota</taxon>
        <taxon>Viridiplantae</taxon>
        <taxon>Streptophyta</taxon>
        <taxon>Embryophyta</taxon>
        <taxon>Tracheophyta</taxon>
        <taxon>Spermatophyta</taxon>
        <taxon>Magnoliopsida</taxon>
        <taxon>eudicotyledons</taxon>
        <taxon>Gunneridae</taxon>
        <taxon>Pentapetalae</taxon>
        <taxon>rosids</taxon>
        <taxon>fabids</taxon>
        <taxon>Fabales</taxon>
        <taxon>Fabaceae</taxon>
        <taxon>Papilionoideae</taxon>
        <taxon>50 kb inversion clade</taxon>
        <taxon>NPAAA clade</taxon>
        <taxon>Hologalegina</taxon>
        <taxon>IRL clade</taxon>
        <taxon>Trifolieae</taxon>
        <taxon>Trifolium</taxon>
    </lineage>
</organism>
<evidence type="ECO:0000313" key="2">
    <source>
        <dbReference type="EMBL" id="GAU32054.1"/>
    </source>
</evidence>
<feature type="domain" description="DNA2/NAM7 helicase-like C-terminal" evidence="1">
    <location>
        <begin position="113"/>
        <end position="200"/>
    </location>
</feature>
<dbReference type="PANTHER" id="PTHR10887">
    <property type="entry name" value="DNA2/NAM7 HELICASE FAMILY"/>
    <property type="match status" value="1"/>
</dbReference>
<evidence type="ECO:0000259" key="1">
    <source>
        <dbReference type="Pfam" id="PF13087"/>
    </source>
</evidence>
<dbReference type="InterPro" id="IPR045055">
    <property type="entry name" value="DNA2/NAM7-like"/>
</dbReference>